<evidence type="ECO:0000313" key="1">
    <source>
        <dbReference type="EMBL" id="ETZ87383.1"/>
    </source>
</evidence>
<evidence type="ECO:0000313" key="2">
    <source>
        <dbReference type="Proteomes" id="UP000019854"/>
    </source>
</evidence>
<organism evidence="1 2">
    <name type="scientific">Mycobacteroides abscessus MAB_030201_1075</name>
    <dbReference type="NCBI Taxonomy" id="1335410"/>
    <lineage>
        <taxon>Bacteria</taxon>
        <taxon>Bacillati</taxon>
        <taxon>Actinomycetota</taxon>
        <taxon>Actinomycetes</taxon>
        <taxon>Mycobacteriales</taxon>
        <taxon>Mycobacteriaceae</taxon>
        <taxon>Mycobacteroides</taxon>
        <taxon>Mycobacteroides abscessus</taxon>
    </lineage>
</organism>
<name>A0A829PGR5_9MYCO</name>
<accession>A0A829PGR5</accession>
<gene>
    <name evidence="1" type="ORF">L829_0929</name>
</gene>
<comment type="caution">
    <text evidence="1">The sequence shown here is derived from an EMBL/GenBank/DDBJ whole genome shotgun (WGS) entry which is preliminary data.</text>
</comment>
<reference evidence="1 2" key="1">
    <citation type="submission" date="2014-01" db="EMBL/GenBank/DDBJ databases">
        <authorList>
            <person name="Zelazny A."/>
            <person name="Olivier K."/>
            <person name="Sampaio E.P."/>
            <person name="Holland S.M."/>
            <person name="Tallon L.J."/>
            <person name="Sadzewicz L.K."/>
            <person name="Sengamalay N."/>
            <person name="Fraser C.M."/>
            <person name="Hine E."/>
            <person name="Shefchek K.A."/>
            <person name="Das S.P."/>
            <person name="Shallom S.J."/>
            <person name="Agrawal S."/>
            <person name="Tettelin H."/>
        </authorList>
    </citation>
    <scope>NUCLEOTIDE SEQUENCE [LARGE SCALE GENOMIC DNA]</scope>
    <source>
        <strain evidence="1 2">MAB_030201_1075</strain>
    </source>
</reference>
<protein>
    <submittedName>
        <fullName evidence="1">Uncharacterized protein</fullName>
    </submittedName>
</protein>
<sequence length="40" mass="4670">MRHRNERVNTYPSVIRRDSDSSIDTMTDDCLYASLVLHDS</sequence>
<proteinExistence type="predicted"/>
<dbReference type="AlphaFoldDB" id="A0A829PGR5"/>
<dbReference type="Proteomes" id="UP000019854">
    <property type="component" value="Unassembled WGS sequence"/>
</dbReference>
<dbReference type="EMBL" id="JAOX01000001">
    <property type="protein sequence ID" value="ETZ87383.1"/>
    <property type="molecule type" value="Genomic_DNA"/>
</dbReference>